<evidence type="ECO:0000313" key="1">
    <source>
        <dbReference type="EMBL" id="SEG98261.1"/>
    </source>
</evidence>
<sequence length="90" mass="10218">MTDRAGLQELQQAIDEAFAERERVPPREVYLRASEHILLSADLLAHLNELPEDDYTKEEMVAAIDDVIRRRGEQDSLGLLADDDDPSSLR</sequence>
<dbReference type="Proteomes" id="UP000236732">
    <property type="component" value="Unassembled WGS sequence"/>
</dbReference>
<proteinExistence type="predicted"/>
<name>A0A1H6EME6_9ACTN</name>
<protein>
    <submittedName>
        <fullName evidence="1">Uncharacterized protein</fullName>
    </submittedName>
</protein>
<dbReference type="OrthoDB" id="3541965at2"/>
<organism evidence="1 2">
    <name type="scientific">Nonomuraea solani</name>
    <dbReference type="NCBI Taxonomy" id="1144553"/>
    <lineage>
        <taxon>Bacteria</taxon>
        <taxon>Bacillati</taxon>
        <taxon>Actinomycetota</taxon>
        <taxon>Actinomycetes</taxon>
        <taxon>Streptosporangiales</taxon>
        <taxon>Streptosporangiaceae</taxon>
        <taxon>Nonomuraea</taxon>
    </lineage>
</organism>
<keyword evidence="2" id="KW-1185">Reference proteome</keyword>
<gene>
    <name evidence="1" type="ORF">SAMN05444920_111259</name>
</gene>
<reference evidence="1 2" key="1">
    <citation type="submission" date="2016-10" db="EMBL/GenBank/DDBJ databases">
        <authorList>
            <person name="de Groot N.N."/>
        </authorList>
    </citation>
    <scope>NUCLEOTIDE SEQUENCE [LARGE SCALE GENOMIC DNA]</scope>
    <source>
        <strain evidence="1 2">CGMCC 4.7037</strain>
    </source>
</reference>
<evidence type="ECO:0000313" key="2">
    <source>
        <dbReference type="Proteomes" id="UP000236732"/>
    </source>
</evidence>
<accession>A0A1H6EME6</accession>
<dbReference type="EMBL" id="FNVT01000011">
    <property type="protein sequence ID" value="SEG98261.1"/>
    <property type="molecule type" value="Genomic_DNA"/>
</dbReference>
<dbReference type="AlphaFoldDB" id="A0A1H6EME6"/>
<dbReference type="RefSeq" id="WP_103960183.1">
    <property type="nucleotide sequence ID" value="NZ_FNVT01000011.1"/>
</dbReference>